<feature type="transmembrane region" description="Helical" evidence="1">
    <location>
        <begin position="37"/>
        <end position="54"/>
    </location>
</feature>
<keyword evidence="1" id="KW-0812">Transmembrane</keyword>
<organism evidence="2 3">
    <name type="scientific">Companilactobacillus kimchii</name>
    <dbReference type="NCBI Taxonomy" id="2801452"/>
    <lineage>
        <taxon>Bacteria</taxon>
        <taxon>Bacillati</taxon>
        <taxon>Bacillota</taxon>
        <taxon>Bacilli</taxon>
        <taxon>Lactobacillales</taxon>
        <taxon>Lactobacillaceae</taxon>
        <taxon>Companilactobacillus</taxon>
    </lineage>
</organism>
<feature type="transmembrane region" description="Helical" evidence="1">
    <location>
        <begin position="7"/>
        <end position="25"/>
    </location>
</feature>
<reference evidence="2 3" key="1">
    <citation type="submission" date="2017-03" db="EMBL/GenBank/DDBJ databases">
        <title>Genome sequence of Lactobacillus kimchii KACC 12383.</title>
        <authorList>
            <person name="Chun J."/>
        </authorList>
    </citation>
    <scope>NUCLEOTIDE SEQUENCE [LARGE SCALE GENOMIC DNA]</scope>
    <source>
        <strain evidence="2 3">KACC 12383</strain>
    </source>
</reference>
<evidence type="ECO:0000313" key="3">
    <source>
        <dbReference type="Proteomes" id="UP000196649"/>
    </source>
</evidence>
<keyword evidence="1" id="KW-0472">Membrane</keyword>
<dbReference type="RefSeq" id="WP_056967724.1">
    <property type="nucleotide sequence ID" value="NZ_LNUB01000013.1"/>
</dbReference>
<protein>
    <submittedName>
        <fullName evidence="2">Uncharacterized protein</fullName>
    </submittedName>
</protein>
<sequence>MKKVIHYLSQGMYLFAVMILIDIIVEQSKYTILSSTPYYVVCSVLIILIIISVPEEGSIHKKFKIPGIYILEVAILMAVIIQQNVYSLLPHIFYFIIYPVLLTLIVTSLPEGILYKKLQHK</sequence>
<accession>A0A210P6H0</accession>
<comment type="caution">
    <text evidence="2">The sequence shown here is derived from an EMBL/GenBank/DDBJ whole genome shotgun (WGS) entry which is preliminary data.</text>
</comment>
<name>A0A210P6H0_9LACO</name>
<proteinExistence type="predicted"/>
<gene>
    <name evidence="2" type="ORF">LKACC12383_02324</name>
</gene>
<keyword evidence="1" id="KW-1133">Transmembrane helix</keyword>
<evidence type="ECO:0000313" key="2">
    <source>
        <dbReference type="EMBL" id="OWF32088.1"/>
    </source>
</evidence>
<dbReference type="AlphaFoldDB" id="A0A210P6H0"/>
<feature type="transmembrane region" description="Helical" evidence="1">
    <location>
        <begin position="92"/>
        <end position="115"/>
    </location>
</feature>
<feature type="transmembrane region" description="Helical" evidence="1">
    <location>
        <begin position="66"/>
        <end position="86"/>
    </location>
</feature>
<dbReference type="Proteomes" id="UP000196649">
    <property type="component" value="Unassembled WGS sequence"/>
</dbReference>
<evidence type="ECO:0000256" key="1">
    <source>
        <dbReference type="SAM" id="Phobius"/>
    </source>
</evidence>
<dbReference type="EMBL" id="MXAL01000012">
    <property type="protein sequence ID" value="OWF32088.1"/>
    <property type="molecule type" value="Genomic_DNA"/>
</dbReference>